<organism evidence="1 2">
    <name type="scientific">Larkinella punicea</name>
    <dbReference type="NCBI Taxonomy" id="2315727"/>
    <lineage>
        <taxon>Bacteria</taxon>
        <taxon>Pseudomonadati</taxon>
        <taxon>Bacteroidota</taxon>
        <taxon>Cytophagia</taxon>
        <taxon>Cytophagales</taxon>
        <taxon>Spirosomataceae</taxon>
        <taxon>Larkinella</taxon>
    </lineage>
</organism>
<evidence type="ECO:0000313" key="2">
    <source>
        <dbReference type="Proteomes" id="UP000253383"/>
    </source>
</evidence>
<protein>
    <submittedName>
        <fullName evidence="1">Uncharacterized protein</fullName>
    </submittedName>
</protein>
<evidence type="ECO:0000313" key="1">
    <source>
        <dbReference type="EMBL" id="RCR68638.1"/>
    </source>
</evidence>
<dbReference type="EMBL" id="QOWE01000012">
    <property type="protein sequence ID" value="RCR68638.1"/>
    <property type="molecule type" value="Genomic_DNA"/>
</dbReference>
<reference evidence="1 2" key="1">
    <citation type="submission" date="2018-07" db="EMBL/GenBank/DDBJ databases">
        <title>Genome analysis of Larkinella rosea.</title>
        <authorList>
            <person name="Zhou Z."/>
            <person name="Wang G."/>
        </authorList>
    </citation>
    <scope>NUCLEOTIDE SEQUENCE [LARGE SCALE GENOMIC DNA]</scope>
    <source>
        <strain evidence="2">zzj9</strain>
    </source>
</reference>
<accession>A0A368JLV7</accession>
<gene>
    <name evidence="1" type="ORF">DUE52_16150</name>
</gene>
<dbReference type="RefSeq" id="WP_114407057.1">
    <property type="nucleotide sequence ID" value="NZ_QOWE01000012.1"/>
</dbReference>
<dbReference type="OrthoDB" id="958339at2"/>
<name>A0A368JLV7_9BACT</name>
<comment type="caution">
    <text evidence="1">The sequence shown here is derived from an EMBL/GenBank/DDBJ whole genome shotgun (WGS) entry which is preliminary data.</text>
</comment>
<sequence>MRTEKFTVADIKPIAKTVRLAFDKALNEWGHPLDESDDSEYVLFCKPTTRAVHFDLNFAKGNSEVARRMHQYCEQNRLEVIGYFSQFELREMDSVDIADKIIDHLYED</sequence>
<proteinExistence type="predicted"/>
<dbReference type="Proteomes" id="UP000253383">
    <property type="component" value="Unassembled WGS sequence"/>
</dbReference>
<dbReference type="AlphaFoldDB" id="A0A368JLV7"/>
<keyword evidence="2" id="KW-1185">Reference proteome</keyword>